<keyword evidence="4" id="KW-0479">Metal-binding</keyword>
<dbReference type="GO" id="GO:0008299">
    <property type="term" value="P:isoprenoid biosynthetic process"/>
    <property type="evidence" value="ECO:0007669"/>
    <property type="project" value="InterPro"/>
</dbReference>
<organism evidence="6">
    <name type="scientific">hydrothermal vent metagenome</name>
    <dbReference type="NCBI Taxonomy" id="652676"/>
    <lineage>
        <taxon>unclassified sequences</taxon>
        <taxon>metagenomes</taxon>
        <taxon>ecological metagenomes</taxon>
    </lineage>
</organism>
<name>A0A3B1E5E0_9ZZZZ</name>
<dbReference type="GO" id="GO:0106350">
    <property type="term" value="F:all-trans-octaprenyl-diphosphate synthase activity"/>
    <property type="evidence" value="ECO:0007669"/>
    <property type="project" value="UniProtKB-EC"/>
</dbReference>
<comment type="similarity">
    <text evidence="2">Belongs to the FPP/GGPP synthase family.</text>
</comment>
<dbReference type="PANTHER" id="PTHR12001">
    <property type="entry name" value="GERANYLGERANYL PYROPHOSPHATE SYNTHASE"/>
    <property type="match status" value="1"/>
</dbReference>
<dbReference type="PROSITE" id="PS00444">
    <property type="entry name" value="POLYPRENYL_SYNTHASE_2"/>
    <property type="match status" value="1"/>
</dbReference>
<dbReference type="EC" id="2.5.1.90" evidence="6"/>
<evidence type="ECO:0000256" key="5">
    <source>
        <dbReference type="ARBA" id="ARBA00022842"/>
    </source>
</evidence>
<dbReference type="EC" id="2.5.1.1" evidence="6"/>
<protein>
    <submittedName>
        <fullName evidence="6">Octaprenyl diphosphate synthase / Dimethylallyltransferase / (2E,6E)-farnesyl diphosphate synthase / Geranylgeranyl pyrophosphate synthetase</fullName>
        <ecNumber evidence="6">2.5.1.1</ecNumber>
        <ecNumber evidence="6">2.5.1.10</ecNumber>
        <ecNumber evidence="6">2.5.1.29</ecNumber>
        <ecNumber evidence="6">2.5.1.90</ecNumber>
    </submittedName>
</protein>
<proteinExistence type="inferred from homology"/>
<sequence length="298" mass="33896">MSITLVEEKINLYLQEIDNVNIIDIINKIQKGKMLRSQLILNIAPNNSKSIDLCAIVELIHLASLLHDDVIDESSTRRGNPSINYLYDNKTAIMLGDILYSLAFSKLVNFDTVIAQSISKAVMTISIGEFLDVELSNIVNEDEDKYMDMLYKKTSALIEACSFSAAYLANKDTIKFKTYGKYLGISFQLVDDLLDITQDEATLGKSCMNDFKEGKVTIPYIILLKCLSEQKANKLKSMHKKNLSKENLAWLKQEFKIHNIVEKSLLYIDTYAQKAKDVLDDEDENLKKTLLKAINRKF</sequence>
<dbReference type="InterPro" id="IPR000092">
    <property type="entry name" value="Polyprenyl_synt"/>
</dbReference>
<evidence type="ECO:0000256" key="1">
    <source>
        <dbReference type="ARBA" id="ARBA00001946"/>
    </source>
</evidence>
<dbReference type="PROSITE" id="PS00723">
    <property type="entry name" value="POLYPRENYL_SYNTHASE_1"/>
    <property type="match status" value="1"/>
</dbReference>
<dbReference type="Pfam" id="PF00348">
    <property type="entry name" value="polyprenyl_synt"/>
    <property type="match status" value="1"/>
</dbReference>
<evidence type="ECO:0000256" key="3">
    <source>
        <dbReference type="ARBA" id="ARBA00022679"/>
    </source>
</evidence>
<dbReference type="GO" id="GO:0004337">
    <property type="term" value="F:(2E,6E)-farnesyl diphosphate synthase activity"/>
    <property type="evidence" value="ECO:0007669"/>
    <property type="project" value="UniProtKB-EC"/>
</dbReference>
<dbReference type="GO" id="GO:0004311">
    <property type="term" value="F:geranylgeranyl diphosphate synthase activity"/>
    <property type="evidence" value="ECO:0007669"/>
    <property type="project" value="UniProtKB-EC"/>
</dbReference>
<dbReference type="SUPFAM" id="SSF48576">
    <property type="entry name" value="Terpenoid synthases"/>
    <property type="match status" value="1"/>
</dbReference>
<comment type="cofactor">
    <cofactor evidence="1">
        <name>Mg(2+)</name>
        <dbReference type="ChEBI" id="CHEBI:18420"/>
    </cofactor>
</comment>
<keyword evidence="5" id="KW-0460">Magnesium</keyword>
<dbReference type="CDD" id="cd00685">
    <property type="entry name" value="Trans_IPPS_HT"/>
    <property type="match status" value="1"/>
</dbReference>
<dbReference type="GO" id="GO:0004161">
    <property type="term" value="F:dimethylallyltranstransferase activity"/>
    <property type="evidence" value="ECO:0007669"/>
    <property type="project" value="UniProtKB-EC"/>
</dbReference>
<evidence type="ECO:0000313" key="6">
    <source>
        <dbReference type="EMBL" id="VAY86295.1"/>
    </source>
</evidence>
<accession>A0A3B1E5E0</accession>
<reference evidence="6" key="1">
    <citation type="submission" date="2018-10" db="EMBL/GenBank/DDBJ databases">
        <authorList>
            <person name="Aoki K."/>
        </authorList>
    </citation>
    <scope>NUCLEOTIDE SEQUENCE</scope>
</reference>
<evidence type="ECO:0000256" key="4">
    <source>
        <dbReference type="ARBA" id="ARBA00022723"/>
    </source>
</evidence>
<evidence type="ECO:0000256" key="2">
    <source>
        <dbReference type="ARBA" id="ARBA00006706"/>
    </source>
</evidence>
<keyword evidence="3 6" id="KW-0808">Transferase</keyword>
<dbReference type="SFLD" id="SFLDS00005">
    <property type="entry name" value="Isoprenoid_Synthase_Type_I"/>
    <property type="match status" value="1"/>
</dbReference>
<dbReference type="PANTHER" id="PTHR12001:SF69">
    <property type="entry name" value="ALL TRANS-POLYPRENYL-DIPHOSPHATE SYNTHASE PDSS1"/>
    <property type="match status" value="1"/>
</dbReference>
<dbReference type="EC" id="2.5.1.10" evidence="6"/>
<dbReference type="EC" id="2.5.1.29" evidence="6"/>
<dbReference type="GO" id="GO:0046872">
    <property type="term" value="F:metal ion binding"/>
    <property type="evidence" value="ECO:0007669"/>
    <property type="project" value="UniProtKB-KW"/>
</dbReference>
<dbReference type="Gene3D" id="1.10.600.10">
    <property type="entry name" value="Farnesyl Diphosphate Synthase"/>
    <property type="match status" value="1"/>
</dbReference>
<dbReference type="EMBL" id="UOYO01000003">
    <property type="protein sequence ID" value="VAY86295.1"/>
    <property type="molecule type" value="Genomic_DNA"/>
</dbReference>
<dbReference type="InterPro" id="IPR033749">
    <property type="entry name" value="Polyprenyl_synt_CS"/>
</dbReference>
<gene>
    <name evidence="6" type="ORF">MNB_ARC-1_832</name>
</gene>
<dbReference type="AlphaFoldDB" id="A0A3B1E5E0"/>
<dbReference type="InterPro" id="IPR008949">
    <property type="entry name" value="Isoprenoid_synthase_dom_sf"/>
</dbReference>